<dbReference type="EMBL" id="JBHTHZ010000001">
    <property type="protein sequence ID" value="MFD0791978.1"/>
    <property type="molecule type" value="Genomic_DNA"/>
</dbReference>
<dbReference type="InterPro" id="IPR055259">
    <property type="entry name" value="YkvP/CgeB_Glyco_trans-like"/>
</dbReference>
<protein>
    <submittedName>
        <fullName evidence="2">Glycosyltransferase</fullName>
        <ecNumber evidence="2">2.4.-.-</ecNumber>
    </submittedName>
</protein>
<feature type="domain" description="Spore protein YkvP/CgeB glycosyl transferase-like" evidence="1">
    <location>
        <begin position="192"/>
        <end position="324"/>
    </location>
</feature>
<dbReference type="GO" id="GO:0016757">
    <property type="term" value="F:glycosyltransferase activity"/>
    <property type="evidence" value="ECO:0007669"/>
    <property type="project" value="UniProtKB-KW"/>
</dbReference>
<comment type="caution">
    <text evidence="2">The sequence shown here is derived from an EMBL/GenBank/DDBJ whole genome shotgun (WGS) entry which is preliminary data.</text>
</comment>
<name>A0ABW3ALT4_9SPHI</name>
<gene>
    <name evidence="2" type="ORF">ACFQZX_00035</name>
</gene>
<evidence type="ECO:0000313" key="2">
    <source>
        <dbReference type="EMBL" id="MFD0791978.1"/>
    </source>
</evidence>
<dbReference type="Proteomes" id="UP001597010">
    <property type="component" value="Unassembled WGS sequence"/>
</dbReference>
<keyword evidence="3" id="KW-1185">Reference proteome</keyword>
<dbReference type="SUPFAM" id="SSF53756">
    <property type="entry name" value="UDP-Glycosyltransferase/glycogen phosphorylase"/>
    <property type="match status" value="1"/>
</dbReference>
<organism evidence="2 3">
    <name type="scientific">Mucilaginibacter litoreus</name>
    <dbReference type="NCBI Taxonomy" id="1048221"/>
    <lineage>
        <taxon>Bacteria</taxon>
        <taxon>Pseudomonadati</taxon>
        <taxon>Bacteroidota</taxon>
        <taxon>Sphingobacteriia</taxon>
        <taxon>Sphingobacteriales</taxon>
        <taxon>Sphingobacteriaceae</taxon>
        <taxon>Mucilaginibacter</taxon>
    </lineage>
</organism>
<keyword evidence="2" id="KW-0808">Transferase</keyword>
<dbReference type="EC" id="2.4.-.-" evidence="2"/>
<accession>A0ABW3ALT4</accession>
<proteinExistence type="predicted"/>
<evidence type="ECO:0000259" key="1">
    <source>
        <dbReference type="Pfam" id="PF13524"/>
    </source>
</evidence>
<dbReference type="RefSeq" id="WP_377110680.1">
    <property type="nucleotide sequence ID" value="NZ_JBHTHZ010000001.1"/>
</dbReference>
<dbReference type="Pfam" id="PF13524">
    <property type="entry name" value="Glyco_trans_1_2"/>
    <property type="match status" value="1"/>
</dbReference>
<keyword evidence="2" id="KW-0328">Glycosyltransferase</keyword>
<sequence>MANILYIGDSNPGSTSAHRAGALQRLGHTVLIKDPYKVFATSLFEPLHLRTGYRLIQGKMLKWVKSILVVLYKPDVIWVDSGELLGPDCIKLLKSYNCPVILYNVDDPTGKRDGRKFDLLLKALDIYDLVVVVRKDTEEECLKLGAKHVLRVLRSYDEVAHQPFKNYTDIPTEYRSAVAFIGTWMRREKRDELFLKLIEANIPFRIWGIRWQKSPHWEVLKPYYAGGALSGRNYVAAIQGAKVCLGLLSKGNRDLHTQRSLEIPFAGGLFCAERTSEHQEMYQEGVEAVFWSTPEECVQVCKRLLDNDLLNDTIRMAGRNRVLKNGVGNQDICKRILEEINIPVTQVNTNTVNSQASAVLAN</sequence>
<evidence type="ECO:0000313" key="3">
    <source>
        <dbReference type="Proteomes" id="UP001597010"/>
    </source>
</evidence>
<reference evidence="3" key="1">
    <citation type="journal article" date="2019" name="Int. J. Syst. Evol. Microbiol.">
        <title>The Global Catalogue of Microorganisms (GCM) 10K type strain sequencing project: providing services to taxonomists for standard genome sequencing and annotation.</title>
        <authorList>
            <consortium name="The Broad Institute Genomics Platform"/>
            <consortium name="The Broad Institute Genome Sequencing Center for Infectious Disease"/>
            <person name="Wu L."/>
            <person name="Ma J."/>
        </authorList>
    </citation>
    <scope>NUCLEOTIDE SEQUENCE [LARGE SCALE GENOMIC DNA]</scope>
    <source>
        <strain evidence="3">CCUG 61484</strain>
    </source>
</reference>